<protein>
    <submittedName>
        <fullName evidence="2">Uncharacterized protein</fullName>
    </submittedName>
</protein>
<keyword evidence="1" id="KW-1133">Transmembrane helix</keyword>
<comment type="caution">
    <text evidence="2">The sequence shown here is derived from an EMBL/GenBank/DDBJ whole genome shotgun (WGS) entry which is preliminary data.</text>
</comment>
<feature type="transmembrane region" description="Helical" evidence="1">
    <location>
        <begin position="111"/>
        <end position="128"/>
    </location>
</feature>
<proteinExistence type="predicted"/>
<gene>
    <name evidence="2" type="ORF">H0S81_03360</name>
</gene>
<evidence type="ECO:0000313" key="3">
    <source>
        <dbReference type="Proteomes" id="UP000706172"/>
    </source>
</evidence>
<reference evidence="2" key="1">
    <citation type="submission" date="2020-07" db="EMBL/GenBank/DDBJ databases">
        <title>Severe corrosion of carbon steel in oil field produced water can be linked to methanogenic archaea containing a special type of NiFe hydrogenase.</title>
        <authorList>
            <person name="Lahme S."/>
            <person name="Mand J."/>
            <person name="Longwell J."/>
            <person name="Smith R."/>
            <person name="Enning D."/>
        </authorList>
    </citation>
    <scope>NUCLEOTIDE SEQUENCE</scope>
    <source>
        <strain evidence="2">MIC098Bin6</strain>
    </source>
</reference>
<dbReference type="AlphaFoldDB" id="A0A931CU48"/>
<evidence type="ECO:0000256" key="1">
    <source>
        <dbReference type="SAM" id="Phobius"/>
    </source>
</evidence>
<feature type="transmembrane region" description="Helical" evidence="1">
    <location>
        <begin position="23"/>
        <end position="49"/>
    </location>
</feature>
<accession>A0A931CU48</accession>
<dbReference type="Proteomes" id="UP000706172">
    <property type="component" value="Unassembled WGS sequence"/>
</dbReference>
<name>A0A931CU48_9BACT</name>
<evidence type="ECO:0000313" key="2">
    <source>
        <dbReference type="EMBL" id="MBG0778945.1"/>
    </source>
</evidence>
<keyword evidence="1" id="KW-0472">Membrane</keyword>
<sequence length="134" mass="15181">MSDKKKTRRPPDPRLGRTADRPYWIWMTSIFIRALHQVGAAVFLAVFLLPGRPDLPRVYLVLAGVTGVLLMTTEMLRHRQLLREPAGLTTLVKLVLMALAVHGWLPEVPAMLTAFVLAAFFAHAPKHIRHLRLF</sequence>
<organism evidence="2 3">
    <name type="scientific">Desulfotignum balticum</name>
    <dbReference type="NCBI Taxonomy" id="115781"/>
    <lineage>
        <taxon>Bacteria</taxon>
        <taxon>Pseudomonadati</taxon>
        <taxon>Thermodesulfobacteriota</taxon>
        <taxon>Desulfobacteria</taxon>
        <taxon>Desulfobacterales</taxon>
        <taxon>Desulfobacteraceae</taxon>
        <taxon>Desulfotignum</taxon>
    </lineage>
</organism>
<dbReference type="EMBL" id="JACCQK010000154">
    <property type="protein sequence ID" value="MBG0778945.1"/>
    <property type="molecule type" value="Genomic_DNA"/>
</dbReference>
<keyword evidence="1" id="KW-0812">Transmembrane</keyword>